<feature type="non-terminal residue" evidence="2">
    <location>
        <position position="1"/>
    </location>
</feature>
<feature type="compositionally biased region" description="Polar residues" evidence="1">
    <location>
        <begin position="1"/>
        <end position="41"/>
    </location>
</feature>
<reference evidence="2" key="1">
    <citation type="journal article" date="2016" name="Gigascience">
        <title>De novo construction of an expanded transcriptome assembly for the western tarnished plant bug, Lygus hesperus.</title>
        <authorList>
            <person name="Tassone E.E."/>
            <person name="Geib S.M."/>
            <person name="Hall B."/>
            <person name="Fabrick J.A."/>
            <person name="Brent C.S."/>
            <person name="Hull J.J."/>
        </authorList>
    </citation>
    <scope>NUCLEOTIDE SEQUENCE</scope>
</reference>
<feature type="compositionally biased region" description="Polar residues" evidence="1">
    <location>
        <begin position="71"/>
        <end position="85"/>
    </location>
</feature>
<feature type="region of interest" description="Disordered" evidence="1">
    <location>
        <begin position="1"/>
        <end position="85"/>
    </location>
</feature>
<proteinExistence type="predicted"/>
<gene>
    <name evidence="2" type="ORF">g.30414</name>
</gene>
<dbReference type="AlphaFoldDB" id="A0A146LQ18"/>
<name>A0A146LQ18_LYGHE</name>
<sequence length="160" mass="17635">QDSNQDSTKATVVQGQDSNQDSTKATVVQGQDSNQDSTKATVVQDRDNTKAGECEGVTDTDNRGMDGRGSADSTNTDADGSSTSTHGTNIWLQRCFDNFIECMWMRYCNHMEHIYPHSWNTVQGVVQRSLRMAVVAQTLAYGCFIQQNAKACKIVVDMEP</sequence>
<evidence type="ECO:0000313" key="2">
    <source>
        <dbReference type="EMBL" id="JAQ08470.1"/>
    </source>
</evidence>
<organism evidence="2">
    <name type="scientific">Lygus hesperus</name>
    <name type="common">Western plant bug</name>
    <dbReference type="NCBI Taxonomy" id="30085"/>
    <lineage>
        <taxon>Eukaryota</taxon>
        <taxon>Metazoa</taxon>
        <taxon>Ecdysozoa</taxon>
        <taxon>Arthropoda</taxon>
        <taxon>Hexapoda</taxon>
        <taxon>Insecta</taxon>
        <taxon>Pterygota</taxon>
        <taxon>Neoptera</taxon>
        <taxon>Paraneoptera</taxon>
        <taxon>Hemiptera</taxon>
        <taxon>Heteroptera</taxon>
        <taxon>Panheteroptera</taxon>
        <taxon>Cimicomorpha</taxon>
        <taxon>Miridae</taxon>
        <taxon>Mirini</taxon>
        <taxon>Lygus</taxon>
    </lineage>
</organism>
<accession>A0A146LQ18</accession>
<dbReference type="EMBL" id="GDHC01010159">
    <property type="protein sequence ID" value="JAQ08470.1"/>
    <property type="molecule type" value="Transcribed_RNA"/>
</dbReference>
<feature type="compositionally biased region" description="Basic and acidic residues" evidence="1">
    <location>
        <begin position="44"/>
        <end position="53"/>
    </location>
</feature>
<protein>
    <submittedName>
        <fullName evidence="2">Uncharacterized protein</fullName>
    </submittedName>
</protein>
<evidence type="ECO:0000256" key="1">
    <source>
        <dbReference type="SAM" id="MobiDB-lite"/>
    </source>
</evidence>